<dbReference type="Proteomes" id="UP000468828">
    <property type="component" value="Unassembled WGS sequence"/>
</dbReference>
<keyword evidence="3" id="KW-1185">Reference proteome</keyword>
<comment type="caution">
    <text evidence="2">The sequence shown here is derived from an EMBL/GenBank/DDBJ whole genome shotgun (WGS) entry which is preliminary data.</text>
</comment>
<sequence>MREAEVVAAFCAASRADGWDVSTEVDFIDVVARRDSQSLYAEAKGMTTSPGLDVDTMYGQLLRRMPAEPMPGLRFAVVVPQHVLSLASRVPASIRGLLGIDVYSVADDRTVHRH</sequence>
<evidence type="ECO:0000313" key="3">
    <source>
        <dbReference type="Proteomes" id="UP000468828"/>
    </source>
</evidence>
<dbReference type="EMBL" id="JAAGWB010000002">
    <property type="protein sequence ID" value="NEN49470.1"/>
    <property type="molecule type" value="Genomic_DNA"/>
</dbReference>
<evidence type="ECO:0000313" key="4">
    <source>
        <dbReference type="Proteomes" id="UP000471152"/>
    </source>
</evidence>
<accession>A0A6P0H1D0</accession>
<dbReference type="RefSeq" id="WP_163609048.1">
    <property type="nucleotide sequence ID" value="NZ_JAAGWB010000002.1"/>
</dbReference>
<evidence type="ECO:0008006" key="5">
    <source>
        <dbReference type="Google" id="ProtNLM"/>
    </source>
</evidence>
<proteinExistence type="predicted"/>
<dbReference type="AlphaFoldDB" id="A0A6P0H1D0"/>
<evidence type="ECO:0000313" key="1">
    <source>
        <dbReference type="EMBL" id="NEK92703.1"/>
    </source>
</evidence>
<dbReference type="EMBL" id="JAAGWH010000002">
    <property type="protein sequence ID" value="NEK92703.1"/>
    <property type="molecule type" value="Genomic_DNA"/>
</dbReference>
<gene>
    <name evidence="2" type="ORF">G3R41_00740</name>
    <name evidence="1" type="ORF">GCU67_00740</name>
</gene>
<reference evidence="1 3" key="1">
    <citation type="submission" date="2020-01" db="EMBL/GenBank/DDBJ databases">
        <title>the WGS Modestobacter muralis CPCC 204518.</title>
        <authorList>
            <person name="Jiang Z."/>
        </authorList>
    </citation>
    <scope>NUCLEOTIDE SEQUENCE [LARGE SCALE GENOMIC DNA]</scope>
    <source>
        <strain evidence="1 3">DSM 100205</strain>
    </source>
</reference>
<dbReference type="Proteomes" id="UP000471152">
    <property type="component" value="Unassembled WGS sequence"/>
</dbReference>
<protein>
    <recommendedName>
        <fullName evidence="5">DUF4143 domain-containing protein</fullName>
    </recommendedName>
</protein>
<reference evidence="2 4" key="2">
    <citation type="submission" date="2020-02" db="EMBL/GenBank/DDBJ databases">
        <title>The WGS of Modestobacter muralis DSM 100205.</title>
        <authorList>
            <person name="Jiang Z."/>
        </authorList>
    </citation>
    <scope>NUCLEOTIDE SEQUENCE [LARGE SCALE GENOMIC DNA]</scope>
    <source>
        <strain evidence="2 4">DSM 100205</strain>
    </source>
</reference>
<organism evidence="2 4">
    <name type="scientific">Modestobacter muralis</name>
    <dbReference type="NCBI Taxonomy" id="1608614"/>
    <lineage>
        <taxon>Bacteria</taxon>
        <taxon>Bacillati</taxon>
        <taxon>Actinomycetota</taxon>
        <taxon>Actinomycetes</taxon>
        <taxon>Geodermatophilales</taxon>
        <taxon>Geodermatophilaceae</taxon>
        <taxon>Modestobacter</taxon>
    </lineage>
</organism>
<name>A0A6P0H1D0_9ACTN</name>
<evidence type="ECO:0000313" key="2">
    <source>
        <dbReference type="EMBL" id="NEN49470.1"/>
    </source>
</evidence>